<dbReference type="PANTHER" id="PTHR33116:SF86">
    <property type="entry name" value="REVERSE TRANSCRIPTASE DOMAIN-CONTAINING PROTEIN"/>
    <property type="match status" value="1"/>
</dbReference>
<sequence>MDSIVRAFWWGHESGERKLHMLNWDKICHLRRYRGHGIKKFHPMNQAMLAKQYWRINQNPKSLLARTYKAKYHPSRSIQEQSAKPRHSWFWKNIRSHGSKVLREGKWCVGDGINSPLTHPNWFHSPNLDLNNLRFLTSTVRDLIDHNTKSWKVDMIRNIYPYQQAMEILQLPISTAGSAQEQVLWKYAKNGVYQVKLAYELLLKEWEGTSHNAQD</sequence>
<dbReference type="Proteomes" id="UP000737018">
    <property type="component" value="Unassembled WGS sequence"/>
</dbReference>
<reference evidence="1" key="1">
    <citation type="submission" date="2020-03" db="EMBL/GenBank/DDBJ databases">
        <title>Castanea mollissima Vanexum genome sequencing.</title>
        <authorList>
            <person name="Staton M."/>
        </authorList>
    </citation>
    <scope>NUCLEOTIDE SEQUENCE</scope>
    <source>
        <tissue evidence="1">Leaf</tissue>
    </source>
</reference>
<keyword evidence="2" id="KW-1185">Reference proteome</keyword>
<accession>A0A8J4RM66</accession>
<dbReference type="OrthoDB" id="1938246at2759"/>
<name>A0A8J4RM66_9ROSI</name>
<proteinExistence type="predicted"/>
<organism evidence="1 2">
    <name type="scientific">Castanea mollissima</name>
    <name type="common">Chinese chestnut</name>
    <dbReference type="NCBI Taxonomy" id="60419"/>
    <lineage>
        <taxon>Eukaryota</taxon>
        <taxon>Viridiplantae</taxon>
        <taxon>Streptophyta</taxon>
        <taxon>Embryophyta</taxon>
        <taxon>Tracheophyta</taxon>
        <taxon>Spermatophyta</taxon>
        <taxon>Magnoliopsida</taxon>
        <taxon>eudicotyledons</taxon>
        <taxon>Gunneridae</taxon>
        <taxon>Pentapetalae</taxon>
        <taxon>rosids</taxon>
        <taxon>fabids</taxon>
        <taxon>Fagales</taxon>
        <taxon>Fagaceae</taxon>
        <taxon>Castanea</taxon>
    </lineage>
</organism>
<evidence type="ECO:0000313" key="1">
    <source>
        <dbReference type="EMBL" id="KAF3968915.1"/>
    </source>
</evidence>
<gene>
    <name evidence="1" type="ORF">CMV_007253</name>
</gene>
<comment type="caution">
    <text evidence="1">The sequence shown here is derived from an EMBL/GenBank/DDBJ whole genome shotgun (WGS) entry which is preliminary data.</text>
</comment>
<protein>
    <submittedName>
        <fullName evidence="1">Uncharacterized protein</fullName>
    </submittedName>
</protein>
<dbReference type="EMBL" id="JRKL02000711">
    <property type="protein sequence ID" value="KAF3968915.1"/>
    <property type="molecule type" value="Genomic_DNA"/>
</dbReference>
<dbReference type="AlphaFoldDB" id="A0A8J4RM66"/>
<dbReference type="PANTHER" id="PTHR33116">
    <property type="entry name" value="REVERSE TRANSCRIPTASE ZINC-BINDING DOMAIN-CONTAINING PROTEIN-RELATED-RELATED"/>
    <property type="match status" value="1"/>
</dbReference>
<evidence type="ECO:0000313" key="2">
    <source>
        <dbReference type="Proteomes" id="UP000737018"/>
    </source>
</evidence>